<dbReference type="AlphaFoldDB" id="A0AAV1TIF5"/>
<evidence type="ECO:0000313" key="2">
    <source>
        <dbReference type="Proteomes" id="UP001162060"/>
    </source>
</evidence>
<gene>
    <name evidence="1" type="ORF">PM001_LOCUS6090</name>
</gene>
<proteinExistence type="predicted"/>
<evidence type="ECO:0000313" key="1">
    <source>
        <dbReference type="EMBL" id="CAK7919695.1"/>
    </source>
</evidence>
<comment type="caution">
    <text evidence="1">The sequence shown here is derived from an EMBL/GenBank/DDBJ whole genome shotgun (WGS) entry which is preliminary data.</text>
</comment>
<sequence length="218" mass="24385">MVFGGKLEIHLKHNVSSLISISGKEARRHQLRIRYGTWHQSVTLRAPTSAIFETWWAALENALALPYFVSIPIVDARAHQVTVAPVIPAGRNTARHKQTATLDIVVARKTKDIILDDMPMLEAKGPSSPTEIDVPASWRTWCSLDSCANVPNAPGYHTFNDAVGTTGDNVSSNESDSDKNSLYSRDISEFWSRPSEWKDDVHERHPHLVTFKTENAHH</sequence>
<organism evidence="1 2">
    <name type="scientific">Peronospora matthiolae</name>
    <dbReference type="NCBI Taxonomy" id="2874970"/>
    <lineage>
        <taxon>Eukaryota</taxon>
        <taxon>Sar</taxon>
        <taxon>Stramenopiles</taxon>
        <taxon>Oomycota</taxon>
        <taxon>Peronosporomycetes</taxon>
        <taxon>Peronosporales</taxon>
        <taxon>Peronosporaceae</taxon>
        <taxon>Peronospora</taxon>
    </lineage>
</organism>
<evidence type="ECO:0008006" key="3">
    <source>
        <dbReference type="Google" id="ProtNLM"/>
    </source>
</evidence>
<dbReference type="EMBL" id="CAKLBY020000049">
    <property type="protein sequence ID" value="CAK7919695.1"/>
    <property type="molecule type" value="Genomic_DNA"/>
</dbReference>
<protein>
    <recommendedName>
        <fullName evidence="3">PH domain-containing protein</fullName>
    </recommendedName>
</protein>
<name>A0AAV1TIF5_9STRA</name>
<dbReference type="Proteomes" id="UP001162060">
    <property type="component" value="Unassembled WGS sequence"/>
</dbReference>
<reference evidence="1" key="1">
    <citation type="submission" date="2024-01" db="EMBL/GenBank/DDBJ databases">
        <authorList>
            <person name="Webb A."/>
        </authorList>
    </citation>
    <scope>NUCLEOTIDE SEQUENCE</scope>
    <source>
        <strain evidence="1">Pm1</strain>
    </source>
</reference>
<accession>A0AAV1TIF5</accession>